<protein>
    <submittedName>
        <fullName evidence="1">Uncharacterized protein</fullName>
    </submittedName>
</protein>
<reference evidence="1 2" key="1">
    <citation type="submission" date="2019-10" db="EMBL/GenBank/DDBJ databases">
        <title>Dictyobacter vulcani sp. nov., within the class Ktedonobacteria, isolated from soil of volcanic Mt. Zao.</title>
        <authorList>
            <person name="Zheng Y."/>
            <person name="Wang C.M."/>
            <person name="Sakai Y."/>
            <person name="Abe K."/>
            <person name="Yokota A."/>
            <person name="Yabe S."/>
        </authorList>
    </citation>
    <scope>NUCLEOTIDE SEQUENCE [LARGE SCALE GENOMIC DNA]</scope>
    <source>
        <strain evidence="1 2">W12</strain>
    </source>
</reference>
<dbReference type="EMBL" id="BKZW01000002">
    <property type="protein sequence ID" value="GER90072.1"/>
    <property type="molecule type" value="Genomic_DNA"/>
</dbReference>
<evidence type="ECO:0000313" key="1">
    <source>
        <dbReference type="EMBL" id="GER90072.1"/>
    </source>
</evidence>
<sequence length="76" mass="8008">MSAFPASGSEVARILDQIKVEYEAAQSGLYGLSSGTSQHAFITAKMEHMSLLHSELQSLVGDSATALVVEQLNASP</sequence>
<dbReference type="AlphaFoldDB" id="A0A5J4KSH0"/>
<dbReference type="Proteomes" id="UP000326912">
    <property type="component" value="Unassembled WGS sequence"/>
</dbReference>
<gene>
    <name evidence="1" type="ORF">KDW_42340</name>
</gene>
<name>A0A5J4KSH0_9CHLR</name>
<accession>A0A5J4KSH0</accession>
<comment type="caution">
    <text evidence="1">The sequence shown here is derived from an EMBL/GenBank/DDBJ whole genome shotgun (WGS) entry which is preliminary data.</text>
</comment>
<proteinExistence type="predicted"/>
<organism evidence="1 2">
    <name type="scientific">Dictyobacter vulcani</name>
    <dbReference type="NCBI Taxonomy" id="2607529"/>
    <lineage>
        <taxon>Bacteria</taxon>
        <taxon>Bacillati</taxon>
        <taxon>Chloroflexota</taxon>
        <taxon>Ktedonobacteria</taxon>
        <taxon>Ktedonobacterales</taxon>
        <taxon>Dictyobacteraceae</taxon>
        <taxon>Dictyobacter</taxon>
    </lineage>
</organism>
<keyword evidence="2" id="KW-1185">Reference proteome</keyword>
<evidence type="ECO:0000313" key="2">
    <source>
        <dbReference type="Proteomes" id="UP000326912"/>
    </source>
</evidence>
<dbReference type="RefSeq" id="WP_151757857.1">
    <property type="nucleotide sequence ID" value="NZ_BKZW01000002.1"/>
</dbReference>